<keyword evidence="3" id="KW-1185">Reference proteome</keyword>
<evidence type="ECO:0000313" key="3">
    <source>
        <dbReference type="Proteomes" id="UP000030748"/>
    </source>
</evidence>
<feature type="signal peptide" evidence="1">
    <location>
        <begin position="1"/>
        <end position="26"/>
    </location>
</feature>
<evidence type="ECO:0000256" key="1">
    <source>
        <dbReference type="SAM" id="SignalP"/>
    </source>
</evidence>
<proteinExistence type="predicted"/>
<dbReference type="PANTHER" id="PTHR36312:SF5">
    <property type="entry name" value="PROTEIN TAP1-LIKE"/>
    <property type="match status" value="1"/>
</dbReference>
<sequence>MEMKRMEIVLGLMLVMTMLGVRLTTAHLPPGICIDHCLKECKSSGVGVAVCVKYCPVHCLPPDASTKEHYCNLGCMLDQCAKFTSDEKKMNDCVSKCRKYNCKING</sequence>
<dbReference type="AlphaFoldDB" id="A0A022Q3Z5"/>
<dbReference type="eggNOG" id="ENOG502SW71">
    <property type="taxonomic scope" value="Eukaryota"/>
</dbReference>
<evidence type="ECO:0000313" key="2">
    <source>
        <dbReference type="EMBL" id="EYU22706.1"/>
    </source>
</evidence>
<gene>
    <name evidence="2" type="ORF">MIMGU_mgv1a016806mg</name>
</gene>
<dbReference type="PANTHER" id="PTHR36312">
    <property type="entry name" value="THIONIN-LIKE PROTEIN 1"/>
    <property type="match status" value="1"/>
</dbReference>
<organism evidence="2 3">
    <name type="scientific">Erythranthe guttata</name>
    <name type="common">Yellow monkey flower</name>
    <name type="synonym">Mimulus guttatus</name>
    <dbReference type="NCBI Taxonomy" id="4155"/>
    <lineage>
        <taxon>Eukaryota</taxon>
        <taxon>Viridiplantae</taxon>
        <taxon>Streptophyta</taxon>
        <taxon>Embryophyta</taxon>
        <taxon>Tracheophyta</taxon>
        <taxon>Spermatophyta</taxon>
        <taxon>Magnoliopsida</taxon>
        <taxon>eudicotyledons</taxon>
        <taxon>Gunneridae</taxon>
        <taxon>Pentapetalae</taxon>
        <taxon>asterids</taxon>
        <taxon>lamiids</taxon>
        <taxon>Lamiales</taxon>
        <taxon>Phrymaceae</taxon>
        <taxon>Erythranthe</taxon>
    </lineage>
</organism>
<dbReference type="OrthoDB" id="1281297at2759"/>
<name>A0A022Q3Z5_ERYGU</name>
<dbReference type="OMA" id="FSMANLM"/>
<dbReference type="Proteomes" id="UP000030748">
    <property type="component" value="Unassembled WGS sequence"/>
</dbReference>
<dbReference type="EMBL" id="KI632191">
    <property type="protein sequence ID" value="EYU22706.1"/>
    <property type="molecule type" value="Genomic_DNA"/>
</dbReference>
<dbReference type="PhylomeDB" id="A0A022Q3Z5"/>
<feature type="chain" id="PRO_5001506559" evidence="1">
    <location>
        <begin position="27"/>
        <end position="106"/>
    </location>
</feature>
<accession>A0A022Q3Z5</accession>
<keyword evidence="1" id="KW-0732">Signal</keyword>
<dbReference type="KEGG" id="egt:105974360"/>
<dbReference type="InterPro" id="IPR038975">
    <property type="entry name" value="THNL"/>
</dbReference>
<protein>
    <submittedName>
        <fullName evidence="2">Uncharacterized protein</fullName>
    </submittedName>
</protein>
<reference evidence="2 3" key="1">
    <citation type="journal article" date="2013" name="Proc. Natl. Acad. Sci. U.S.A.">
        <title>Fine-scale variation in meiotic recombination in Mimulus inferred from population shotgun sequencing.</title>
        <authorList>
            <person name="Hellsten U."/>
            <person name="Wright K.M."/>
            <person name="Jenkins J."/>
            <person name="Shu S."/>
            <person name="Yuan Y."/>
            <person name="Wessler S.R."/>
            <person name="Schmutz J."/>
            <person name="Willis J.H."/>
            <person name="Rokhsar D.S."/>
        </authorList>
    </citation>
    <scope>NUCLEOTIDE SEQUENCE [LARGE SCALE GENOMIC DNA]</scope>
    <source>
        <strain evidence="3">cv. DUN x IM62</strain>
    </source>
</reference>